<reference evidence="4" key="1">
    <citation type="submission" date="2024-05" db="EMBL/GenBank/DDBJ databases">
        <title>Draft genome assemblies of 36 bacteria isolated from hibernating arctic ground squirrels.</title>
        <authorList>
            <person name="McKee H."/>
            <person name="Mullen L."/>
            <person name="Drown D.M."/>
            <person name="Duddleston K.N."/>
        </authorList>
    </citation>
    <scope>NUCLEOTIDE SEQUENCE</scope>
    <source>
        <strain evidence="4">AN1007</strain>
    </source>
</reference>
<protein>
    <submittedName>
        <fullName evidence="4">PH domain-containing protein</fullName>
    </submittedName>
</protein>
<feature type="region of interest" description="Disordered" evidence="1">
    <location>
        <begin position="1"/>
        <end position="20"/>
    </location>
</feature>
<keyword evidence="2" id="KW-0812">Transmembrane</keyword>
<gene>
    <name evidence="4" type="ORF">ABXS70_17870</name>
</gene>
<keyword evidence="2" id="KW-0472">Membrane</keyword>
<dbReference type="Pfam" id="PF03703">
    <property type="entry name" value="bPH_2"/>
    <property type="match status" value="1"/>
</dbReference>
<dbReference type="PANTHER" id="PTHR34473">
    <property type="entry name" value="UPF0699 TRANSMEMBRANE PROTEIN YDBS"/>
    <property type="match status" value="1"/>
</dbReference>
<evidence type="ECO:0000256" key="2">
    <source>
        <dbReference type="SAM" id="Phobius"/>
    </source>
</evidence>
<dbReference type="RefSeq" id="WP_342554967.1">
    <property type="nucleotide sequence ID" value="NZ_CP159992.1"/>
</dbReference>
<evidence type="ECO:0000259" key="3">
    <source>
        <dbReference type="Pfam" id="PF03703"/>
    </source>
</evidence>
<organism evidence="4">
    <name type="scientific">Paenibacillus sp. AN1007</name>
    <dbReference type="NCBI Taxonomy" id="3151385"/>
    <lineage>
        <taxon>Bacteria</taxon>
        <taxon>Bacillati</taxon>
        <taxon>Bacillota</taxon>
        <taxon>Bacilli</taxon>
        <taxon>Bacillales</taxon>
        <taxon>Paenibacillaceae</taxon>
        <taxon>Paenibacillus</taxon>
    </lineage>
</organism>
<dbReference type="PANTHER" id="PTHR34473:SF2">
    <property type="entry name" value="UPF0699 TRANSMEMBRANE PROTEIN YDBT"/>
    <property type="match status" value="1"/>
</dbReference>
<dbReference type="EMBL" id="CP159992">
    <property type="protein sequence ID" value="XCP93097.1"/>
    <property type="molecule type" value="Genomic_DNA"/>
</dbReference>
<evidence type="ECO:0000313" key="4">
    <source>
        <dbReference type="EMBL" id="XCP93097.1"/>
    </source>
</evidence>
<name>A0AAU8N9E7_9BACL</name>
<feature type="transmembrane region" description="Helical" evidence="2">
    <location>
        <begin position="30"/>
        <end position="52"/>
    </location>
</feature>
<accession>A0AAU8N9E7</accession>
<dbReference type="AlphaFoldDB" id="A0AAU8N9E7"/>
<keyword evidence="2" id="KW-1133">Transmembrane helix</keyword>
<sequence length="176" mass="19776">MTGTAETIETSGTEEWSTPQQKLSPHAVSLWRVSAVITNLIGFIVLAVLLILDSVYDWRPWIGWILWGVAAISLGYAVWDIFMQPVWLYRHWYYGVSAEFLQLKHGALNKVHQVIPMAKVQSVTTNQGPLMRKYGLYSVSIGTMGSSHDIPALPEEVAFALRNQIAAYARINEVDE</sequence>
<feature type="domain" description="YdbS-like PH" evidence="3">
    <location>
        <begin position="89"/>
        <end position="165"/>
    </location>
</feature>
<feature type="transmembrane region" description="Helical" evidence="2">
    <location>
        <begin position="64"/>
        <end position="82"/>
    </location>
</feature>
<evidence type="ECO:0000256" key="1">
    <source>
        <dbReference type="SAM" id="MobiDB-lite"/>
    </source>
</evidence>
<dbReference type="InterPro" id="IPR005182">
    <property type="entry name" value="YdbS-like_PH"/>
</dbReference>
<proteinExistence type="predicted"/>